<protein>
    <submittedName>
        <fullName evidence="4">Uncharacterized protein</fullName>
    </submittedName>
</protein>
<reference evidence="4" key="1">
    <citation type="submission" date="2022-11" db="UniProtKB">
        <authorList>
            <consortium name="WormBaseParasite"/>
        </authorList>
    </citation>
    <scope>IDENTIFICATION</scope>
</reference>
<dbReference type="AlphaFoldDB" id="A0A914P1K4"/>
<dbReference type="Proteomes" id="UP000887578">
    <property type="component" value="Unplaced"/>
</dbReference>
<sequence>MMAFTLVCGPLASLFQFFSLLFGFRVENPTEPSESDKQPKRQQRRSREEKNFKKDGKIQGLNDDDSKSSDEEGTWNGNSTQQL</sequence>
<evidence type="ECO:0000313" key="4">
    <source>
        <dbReference type="WBParaSite" id="PDA_v2.g11094.t1"/>
    </source>
</evidence>
<proteinExistence type="predicted"/>
<accession>A0A914P1K4</accession>
<feature type="compositionally biased region" description="Basic and acidic residues" evidence="1">
    <location>
        <begin position="34"/>
        <end position="57"/>
    </location>
</feature>
<feature type="signal peptide" evidence="2">
    <location>
        <begin position="1"/>
        <end position="23"/>
    </location>
</feature>
<evidence type="ECO:0000256" key="1">
    <source>
        <dbReference type="SAM" id="MobiDB-lite"/>
    </source>
</evidence>
<feature type="chain" id="PRO_5038069878" evidence="2">
    <location>
        <begin position="24"/>
        <end position="83"/>
    </location>
</feature>
<evidence type="ECO:0000256" key="2">
    <source>
        <dbReference type="SAM" id="SignalP"/>
    </source>
</evidence>
<organism evidence="3 4">
    <name type="scientific">Panagrolaimus davidi</name>
    <dbReference type="NCBI Taxonomy" id="227884"/>
    <lineage>
        <taxon>Eukaryota</taxon>
        <taxon>Metazoa</taxon>
        <taxon>Ecdysozoa</taxon>
        <taxon>Nematoda</taxon>
        <taxon>Chromadorea</taxon>
        <taxon>Rhabditida</taxon>
        <taxon>Tylenchina</taxon>
        <taxon>Panagrolaimomorpha</taxon>
        <taxon>Panagrolaimoidea</taxon>
        <taxon>Panagrolaimidae</taxon>
        <taxon>Panagrolaimus</taxon>
    </lineage>
</organism>
<name>A0A914P1K4_9BILA</name>
<feature type="region of interest" description="Disordered" evidence="1">
    <location>
        <begin position="28"/>
        <end position="83"/>
    </location>
</feature>
<evidence type="ECO:0000313" key="3">
    <source>
        <dbReference type="Proteomes" id="UP000887578"/>
    </source>
</evidence>
<keyword evidence="3" id="KW-1185">Reference proteome</keyword>
<keyword evidence="2" id="KW-0732">Signal</keyword>
<dbReference type="WBParaSite" id="PDA_v2.g11094.t1">
    <property type="protein sequence ID" value="PDA_v2.g11094.t1"/>
    <property type="gene ID" value="PDA_v2.g11094"/>
</dbReference>